<dbReference type="AlphaFoldDB" id="A0A267MKD6"/>
<evidence type="ECO:0000313" key="2">
    <source>
        <dbReference type="Proteomes" id="UP000216024"/>
    </source>
</evidence>
<dbReference type="OrthoDB" id="1725471at2"/>
<organism evidence="1 2">
    <name type="scientific">Anaeromicrobium sediminis</name>
    <dbReference type="NCBI Taxonomy" id="1478221"/>
    <lineage>
        <taxon>Bacteria</taxon>
        <taxon>Bacillati</taxon>
        <taxon>Bacillota</taxon>
        <taxon>Clostridia</taxon>
        <taxon>Peptostreptococcales</taxon>
        <taxon>Thermotaleaceae</taxon>
        <taxon>Anaeromicrobium</taxon>
    </lineage>
</organism>
<dbReference type="EMBL" id="NIBG01000008">
    <property type="protein sequence ID" value="PAB59345.1"/>
    <property type="molecule type" value="Genomic_DNA"/>
</dbReference>
<gene>
    <name evidence="1" type="ORF">CCE28_10815</name>
</gene>
<name>A0A267MKD6_9FIRM</name>
<accession>A0A267MKD6</accession>
<dbReference type="Proteomes" id="UP000216024">
    <property type="component" value="Unassembled WGS sequence"/>
</dbReference>
<reference evidence="1 2" key="1">
    <citation type="submission" date="2017-06" db="EMBL/GenBank/DDBJ databases">
        <title>Draft genome sequence of anaerobic fermentative bacterium Anaeromicrobium sediminis DY2726D isolated from West Pacific Ocean sediments.</title>
        <authorList>
            <person name="Zeng X."/>
        </authorList>
    </citation>
    <scope>NUCLEOTIDE SEQUENCE [LARGE SCALE GENOMIC DNA]</scope>
    <source>
        <strain evidence="1 2">DY2726D</strain>
    </source>
</reference>
<evidence type="ECO:0000313" key="1">
    <source>
        <dbReference type="EMBL" id="PAB59345.1"/>
    </source>
</evidence>
<sequence>MNNRSKEQLIAIGETCNKYSSLYGEGLSNSADMWTSCENCSHFTAEHQCDLNLMEKNDDTAREEG</sequence>
<dbReference type="RefSeq" id="WP_095133725.1">
    <property type="nucleotide sequence ID" value="NZ_NIBG01000008.1"/>
</dbReference>
<comment type="caution">
    <text evidence="1">The sequence shown here is derived from an EMBL/GenBank/DDBJ whole genome shotgun (WGS) entry which is preliminary data.</text>
</comment>
<keyword evidence="2" id="KW-1185">Reference proteome</keyword>
<protein>
    <submittedName>
        <fullName evidence="1">Uncharacterized protein</fullName>
    </submittedName>
</protein>
<proteinExistence type="predicted"/>